<dbReference type="PANTHER" id="PTHR20992">
    <property type="entry name" value="AT15442P-RELATED"/>
    <property type="match status" value="1"/>
</dbReference>
<dbReference type="PANTHER" id="PTHR20992:SF9">
    <property type="entry name" value="AT15442P-RELATED"/>
    <property type="match status" value="1"/>
</dbReference>
<comment type="caution">
    <text evidence="2">The sequence shown here is derived from an EMBL/GenBank/DDBJ whole genome shotgun (WGS) entry which is preliminary data.</text>
</comment>
<dbReference type="Pfam" id="PF04087">
    <property type="entry name" value="DUF389"/>
    <property type="match status" value="1"/>
</dbReference>
<feature type="transmembrane region" description="Helical" evidence="1">
    <location>
        <begin position="116"/>
        <end position="134"/>
    </location>
</feature>
<keyword evidence="3" id="KW-1185">Reference proteome</keyword>
<keyword evidence="1" id="KW-1133">Transmembrane helix</keyword>
<reference evidence="2 3" key="1">
    <citation type="submission" date="2019-01" db="EMBL/GenBank/DDBJ databases">
        <authorList>
            <person name="Chen W.-M."/>
        </authorList>
    </citation>
    <scope>NUCLEOTIDE SEQUENCE [LARGE SCALE GENOMIC DNA]</scope>
    <source>
        <strain evidence="2 3">CCP-7</strain>
    </source>
</reference>
<feature type="transmembrane region" description="Helical" evidence="1">
    <location>
        <begin position="169"/>
        <end position="194"/>
    </location>
</feature>
<feature type="transmembrane region" description="Helical" evidence="1">
    <location>
        <begin position="81"/>
        <end position="104"/>
    </location>
</feature>
<evidence type="ECO:0000313" key="2">
    <source>
        <dbReference type="EMBL" id="RVT95114.1"/>
    </source>
</evidence>
<accession>A0A437MBU9</accession>
<feature type="transmembrane region" description="Helical" evidence="1">
    <location>
        <begin position="21"/>
        <end position="40"/>
    </location>
</feature>
<dbReference type="InterPro" id="IPR005240">
    <property type="entry name" value="DUF389"/>
</dbReference>
<dbReference type="AlphaFoldDB" id="A0A437MBU9"/>
<protein>
    <submittedName>
        <fullName evidence="2">DUF389 domain-containing protein</fullName>
    </submittedName>
</protein>
<proteinExistence type="predicted"/>
<feature type="transmembrane region" description="Helical" evidence="1">
    <location>
        <begin position="141"/>
        <end position="163"/>
    </location>
</feature>
<dbReference type="Proteomes" id="UP000282971">
    <property type="component" value="Unassembled WGS sequence"/>
</dbReference>
<keyword evidence="1" id="KW-0472">Membrane</keyword>
<feature type="transmembrane region" description="Helical" evidence="1">
    <location>
        <begin position="206"/>
        <end position="227"/>
    </location>
</feature>
<keyword evidence="1" id="KW-0812">Transmembrane</keyword>
<feature type="transmembrane region" description="Helical" evidence="1">
    <location>
        <begin position="46"/>
        <end position="69"/>
    </location>
</feature>
<dbReference type="EMBL" id="SACN01000001">
    <property type="protein sequence ID" value="RVT95114.1"/>
    <property type="molecule type" value="Genomic_DNA"/>
</dbReference>
<name>A0A437MBU9_9SPHN</name>
<gene>
    <name evidence="2" type="ORF">EOD43_08535</name>
</gene>
<evidence type="ECO:0000256" key="1">
    <source>
        <dbReference type="SAM" id="Phobius"/>
    </source>
</evidence>
<dbReference type="OrthoDB" id="9790659at2"/>
<evidence type="ECO:0000313" key="3">
    <source>
        <dbReference type="Proteomes" id="UP000282971"/>
    </source>
</evidence>
<organism evidence="2 3">
    <name type="scientific">Sphingomonas crocodyli</name>
    <dbReference type="NCBI Taxonomy" id="1979270"/>
    <lineage>
        <taxon>Bacteria</taxon>
        <taxon>Pseudomonadati</taxon>
        <taxon>Pseudomonadota</taxon>
        <taxon>Alphaproteobacteria</taxon>
        <taxon>Sphingomonadales</taxon>
        <taxon>Sphingomonadaceae</taxon>
        <taxon>Sphingomonas</taxon>
    </lineage>
</organism>
<sequence length="479" mass="49512">MSQIDHDAVLRELVEESGWSARYAFLIVIAAGIALLGLLMSSVAVLIGAMLLSPLMMPIMGLGFGIATLDFREIRRSATALLMGCAIAIALTTILSTMSPIQTITPEIAARTQPTLFDLLVALLSAMAGSYALIRGRGGAAVGVAIATALMPPLTVVGFGLAIGNWTVFSGALLLFLTNAVTIALTAALIARLYGFGSHLSPHHTGWQLILFFAALGILAIPLGAALKRIAYEAVVQRQTRDVLQARFPAGARLSQVEIDPGADPVRVRAVMLTPKIAPNADGAIFGDLTARLHRPVDVHVDQLLITPETSGAEALQIAKSSETSASNAGNRERAAAALALVAGVEPAAIRIDEKAKRLSATAAALPGLGLAGYRALEGRANGALQGWTAMLAPPADVTPPDIAIRDGVIDDAALGLAGWGSQRLNRTIEVLGGTAGQREAVAEGIVARGGRAEPGDARGSLRLEWQAVNAAPEGTSAG</sequence>